<keyword evidence="3" id="KW-0808">Transferase</keyword>
<sequence length="326" mass="35345">MRKSQKIGMRGAMCRLFGIWFLGFGICGAADDGEFPRPPEDVLEVQIALARRNISSGPIDGKFGAQTRAALIAFQEEQSLDATGRLNEETRAALALAAPSLTTRIVTAGDIASLRPVPPTWLGKSQQPSLDYATALEMAAEQARAHPALLRQLNPNMVWEKIEPGTIIVIPDASPATRAATIHAGEKAARIIISLAEHTLQARADDGRLLAHFPVSIARKIEKRPVGTLRVKTIAPNPNYTFDPEIFTESEEARELGRKLIIPPGPNNPVGLVWIGLDKSGYGIHGTPEPEKVGRTESHGCFRLANWDALALVELVEIDTEVIVLP</sequence>
<evidence type="ECO:0000256" key="5">
    <source>
        <dbReference type="ARBA" id="ARBA00022984"/>
    </source>
</evidence>
<protein>
    <recommendedName>
        <fullName evidence="8">L,D-TPase catalytic domain-containing protein</fullName>
    </recommendedName>
</protein>
<dbReference type="PROSITE" id="PS52029">
    <property type="entry name" value="LD_TPASE"/>
    <property type="match status" value="1"/>
</dbReference>
<evidence type="ECO:0000313" key="10">
    <source>
        <dbReference type="Proteomes" id="UP000244896"/>
    </source>
</evidence>
<evidence type="ECO:0000256" key="6">
    <source>
        <dbReference type="ARBA" id="ARBA00023316"/>
    </source>
</evidence>
<evidence type="ECO:0000313" key="9">
    <source>
        <dbReference type="EMBL" id="AWI08200.1"/>
    </source>
</evidence>
<dbReference type="InterPro" id="IPR038063">
    <property type="entry name" value="Transpep_catalytic_dom"/>
</dbReference>
<dbReference type="Gene3D" id="2.40.440.10">
    <property type="entry name" value="L,D-transpeptidase catalytic domain-like"/>
    <property type="match status" value="1"/>
</dbReference>
<organism evidence="9 10">
    <name type="scientific">Ereboglobus luteus</name>
    <dbReference type="NCBI Taxonomy" id="1796921"/>
    <lineage>
        <taxon>Bacteria</taxon>
        <taxon>Pseudomonadati</taxon>
        <taxon>Verrucomicrobiota</taxon>
        <taxon>Opitutia</taxon>
        <taxon>Opitutales</taxon>
        <taxon>Opitutaceae</taxon>
        <taxon>Ereboglobus</taxon>
    </lineage>
</organism>
<dbReference type="InterPro" id="IPR036366">
    <property type="entry name" value="PGBDSf"/>
</dbReference>
<dbReference type="OrthoDB" id="9787225at2"/>
<dbReference type="GO" id="GO:0071555">
    <property type="term" value="P:cell wall organization"/>
    <property type="evidence" value="ECO:0007669"/>
    <property type="project" value="UniProtKB-UniRule"/>
</dbReference>
<gene>
    <name evidence="9" type="ORF">CKA38_02005</name>
</gene>
<accession>A0A2U8E038</accession>
<keyword evidence="5 7" id="KW-0573">Peptidoglycan synthesis</keyword>
<evidence type="ECO:0000256" key="4">
    <source>
        <dbReference type="ARBA" id="ARBA00022960"/>
    </source>
</evidence>
<evidence type="ECO:0000256" key="1">
    <source>
        <dbReference type="ARBA" id="ARBA00004752"/>
    </source>
</evidence>
<dbReference type="InterPro" id="IPR050979">
    <property type="entry name" value="LD-transpeptidase"/>
</dbReference>
<dbReference type="GO" id="GO:0016740">
    <property type="term" value="F:transferase activity"/>
    <property type="evidence" value="ECO:0007669"/>
    <property type="project" value="UniProtKB-KW"/>
</dbReference>
<keyword evidence="6 7" id="KW-0961">Cell wall biogenesis/degradation</keyword>
<dbReference type="Pfam" id="PF03734">
    <property type="entry name" value="YkuD"/>
    <property type="match status" value="1"/>
</dbReference>
<dbReference type="GO" id="GO:0008360">
    <property type="term" value="P:regulation of cell shape"/>
    <property type="evidence" value="ECO:0007669"/>
    <property type="project" value="UniProtKB-UniRule"/>
</dbReference>
<dbReference type="AlphaFoldDB" id="A0A2U8E038"/>
<feature type="domain" description="L,D-TPase catalytic" evidence="8">
    <location>
        <begin position="189"/>
        <end position="325"/>
    </location>
</feature>
<evidence type="ECO:0000259" key="8">
    <source>
        <dbReference type="PROSITE" id="PS52029"/>
    </source>
</evidence>
<evidence type="ECO:0000256" key="7">
    <source>
        <dbReference type="PROSITE-ProRule" id="PRU01373"/>
    </source>
</evidence>
<evidence type="ECO:0000256" key="3">
    <source>
        <dbReference type="ARBA" id="ARBA00022679"/>
    </source>
</evidence>
<dbReference type="GO" id="GO:0005576">
    <property type="term" value="C:extracellular region"/>
    <property type="evidence" value="ECO:0007669"/>
    <property type="project" value="TreeGrafter"/>
</dbReference>
<dbReference type="PANTHER" id="PTHR30582:SF30">
    <property type="entry name" value="BLR4375 PROTEIN"/>
    <property type="match status" value="1"/>
</dbReference>
<dbReference type="InterPro" id="IPR002477">
    <property type="entry name" value="Peptidoglycan-bd-like"/>
</dbReference>
<proteinExistence type="inferred from homology"/>
<keyword evidence="10" id="KW-1185">Reference proteome</keyword>
<dbReference type="InterPro" id="IPR036365">
    <property type="entry name" value="PGBD-like_sf"/>
</dbReference>
<dbReference type="UniPathway" id="UPA00219"/>
<name>A0A2U8E038_9BACT</name>
<dbReference type="Proteomes" id="UP000244896">
    <property type="component" value="Chromosome"/>
</dbReference>
<evidence type="ECO:0000256" key="2">
    <source>
        <dbReference type="ARBA" id="ARBA00005992"/>
    </source>
</evidence>
<dbReference type="KEGG" id="elut:CKA38_02005"/>
<dbReference type="SUPFAM" id="SSF141523">
    <property type="entry name" value="L,D-transpeptidase catalytic domain-like"/>
    <property type="match status" value="1"/>
</dbReference>
<comment type="similarity">
    <text evidence="2">Belongs to the YkuD family.</text>
</comment>
<dbReference type="InterPro" id="IPR005490">
    <property type="entry name" value="LD_TPept_cat_dom"/>
</dbReference>
<dbReference type="SUPFAM" id="SSF47090">
    <property type="entry name" value="PGBD-like"/>
    <property type="match status" value="1"/>
</dbReference>
<dbReference type="RefSeq" id="WP_108824005.1">
    <property type="nucleotide sequence ID" value="NZ_CP023004.1"/>
</dbReference>
<feature type="active site" description="Proton donor/acceptor" evidence="7">
    <location>
        <position position="285"/>
    </location>
</feature>
<keyword evidence="4 7" id="KW-0133">Cell shape</keyword>
<dbReference type="GO" id="GO:0018104">
    <property type="term" value="P:peptidoglycan-protein cross-linking"/>
    <property type="evidence" value="ECO:0007669"/>
    <property type="project" value="TreeGrafter"/>
</dbReference>
<dbReference type="CDD" id="cd16913">
    <property type="entry name" value="YkuD_like"/>
    <property type="match status" value="1"/>
</dbReference>
<dbReference type="PANTHER" id="PTHR30582">
    <property type="entry name" value="L,D-TRANSPEPTIDASE"/>
    <property type="match status" value="1"/>
</dbReference>
<feature type="active site" description="Nucleophile" evidence="7">
    <location>
        <position position="301"/>
    </location>
</feature>
<dbReference type="Pfam" id="PF01471">
    <property type="entry name" value="PG_binding_1"/>
    <property type="match status" value="1"/>
</dbReference>
<dbReference type="Gene3D" id="1.10.101.10">
    <property type="entry name" value="PGBD-like superfamily/PGBD"/>
    <property type="match status" value="1"/>
</dbReference>
<comment type="pathway">
    <text evidence="1 7">Cell wall biogenesis; peptidoglycan biosynthesis.</text>
</comment>
<reference evidence="9 10" key="1">
    <citation type="journal article" date="2018" name="Syst. Appl. Microbiol.">
        <title>Ereboglobus luteus gen. nov. sp. nov. from cockroach guts, and new insights into the oxygen relationship of the genera Opitutus and Didymococcus (Verrucomicrobia: Opitutaceae).</title>
        <authorList>
            <person name="Tegtmeier D."/>
            <person name="Belitz A."/>
            <person name="Radek R."/>
            <person name="Heimerl T."/>
            <person name="Brune A."/>
        </authorList>
    </citation>
    <scope>NUCLEOTIDE SEQUENCE [LARGE SCALE GENOMIC DNA]</scope>
    <source>
        <strain evidence="9 10">Ho45</strain>
    </source>
</reference>
<dbReference type="GO" id="GO:0071972">
    <property type="term" value="F:peptidoglycan L,D-transpeptidase activity"/>
    <property type="evidence" value="ECO:0007669"/>
    <property type="project" value="TreeGrafter"/>
</dbReference>
<dbReference type="EMBL" id="CP023004">
    <property type="protein sequence ID" value="AWI08200.1"/>
    <property type="molecule type" value="Genomic_DNA"/>
</dbReference>